<reference evidence="11 12" key="1">
    <citation type="submission" date="2023-01" db="EMBL/GenBank/DDBJ databases">
        <title>Complete genome sequence of Lacticaseibacillus paracasei SRCM217440 isolated from Makgeolli.</title>
        <authorList>
            <person name="Yang H.-G."/>
            <person name="Jeong S.-J."/>
            <person name="Ha G.-S."/>
            <person name="Yang H.-J."/>
            <person name="Jeong D.-Y."/>
        </authorList>
    </citation>
    <scope>NUCLEOTIDE SEQUENCE [LARGE SCALE GENOMIC DNA]</scope>
    <source>
        <strain evidence="11 12">SRCM217440</strain>
    </source>
</reference>
<evidence type="ECO:0000313" key="12">
    <source>
        <dbReference type="Proteomes" id="UP001212327"/>
    </source>
</evidence>
<dbReference type="Proteomes" id="UP001212327">
    <property type="component" value="Unassembled WGS sequence"/>
</dbReference>
<feature type="transmembrane region" description="Helical" evidence="9">
    <location>
        <begin position="328"/>
        <end position="347"/>
    </location>
</feature>
<feature type="transmembrane region" description="Helical" evidence="9">
    <location>
        <begin position="244"/>
        <end position="267"/>
    </location>
</feature>
<dbReference type="GO" id="GO:0009401">
    <property type="term" value="P:phosphoenolpyruvate-dependent sugar phosphotransferase system"/>
    <property type="evidence" value="ECO:0007669"/>
    <property type="project" value="UniProtKB-KW"/>
</dbReference>
<organism evidence="11 12">
    <name type="scientific">Lacticaseibacillus paracasei</name>
    <name type="common">Lactobacillus paracasei</name>
    <dbReference type="NCBI Taxonomy" id="1597"/>
    <lineage>
        <taxon>Bacteria</taxon>
        <taxon>Bacillati</taxon>
        <taxon>Bacillota</taxon>
        <taxon>Bacilli</taxon>
        <taxon>Lactobacillales</taxon>
        <taxon>Lactobacillaceae</taxon>
        <taxon>Lacticaseibacillus</taxon>
    </lineage>
</organism>
<keyword evidence="6 9" id="KW-0812">Transmembrane</keyword>
<feature type="transmembrane region" description="Helical" evidence="9">
    <location>
        <begin position="42"/>
        <end position="66"/>
    </location>
</feature>
<dbReference type="InterPro" id="IPR013853">
    <property type="entry name" value="EIIC-GAT"/>
</dbReference>
<feature type="transmembrane region" description="Helical" evidence="9">
    <location>
        <begin position="305"/>
        <end position="322"/>
    </location>
</feature>
<comment type="caution">
    <text evidence="11">The sequence shown here is derived from an EMBL/GenBank/DDBJ whole genome shotgun (WGS) entry which is preliminary data.</text>
</comment>
<evidence type="ECO:0000256" key="6">
    <source>
        <dbReference type="ARBA" id="ARBA00022692"/>
    </source>
</evidence>
<dbReference type="InterPro" id="IPR013014">
    <property type="entry name" value="PTS_EIIC_2"/>
</dbReference>
<keyword evidence="3" id="KW-1003">Cell membrane</keyword>
<keyword evidence="2" id="KW-0813">Transport</keyword>
<gene>
    <name evidence="11" type="ORF">PGA78_15085</name>
</gene>
<dbReference type="PANTHER" id="PTHR37324:SF2">
    <property type="entry name" value="PTS SYSTEM GALACTITOL-SPECIFIC EIIC COMPONENT"/>
    <property type="match status" value="1"/>
</dbReference>
<proteinExistence type="predicted"/>
<evidence type="ECO:0000259" key="10">
    <source>
        <dbReference type="PROSITE" id="PS51104"/>
    </source>
</evidence>
<dbReference type="PANTHER" id="PTHR37324">
    <property type="entry name" value="PTS SYSTEM GALACTITOL-SPECIFIC EIIC COMPONENT"/>
    <property type="match status" value="1"/>
</dbReference>
<dbReference type="GO" id="GO:0015577">
    <property type="term" value="F:galactitol transmembrane transporter activity"/>
    <property type="evidence" value="ECO:0007669"/>
    <property type="project" value="InterPro"/>
</dbReference>
<sequence>MNWNDIVQAILSPGPQVVVSALIMILGLIFGMKASKAILSGLYLGVGFVGMTMAINALVAAVGPAAKALSANTGINLPTVDFGWTGAAAITWAWPLAFVFFALEIGVNLVMLLTKTTNTINADMWNVWGVALTGYTIYYFSGSYIWAFVAGAIQVVVMLKMGDMWSKEIHDMLGYPGVTTTHIEASVAFLMWPVNKIMDFIPVFNKEWDAKALKKKIGILSEPVVMGFIIGLILALAGRYSVGAALNLAVTTGAIMAIFPVMAKFFMDSLTPFGTTMSNFMKKRFKDREFVIGLDWPILGQSTELWVTMVILIPISILYAAVLPGNTILPFAGVINYCLGVGGLLLTGGNLLRMLVLGIIYEPIFLYSATYFSGVFTKLAKSTNAIKVPKGSTVSWSSMETPELRYTMAQAFSGHVMGWVLLAAVLALFIFVYIMFMKNPIPSKKYKDFTANKSKAE</sequence>
<evidence type="ECO:0000256" key="1">
    <source>
        <dbReference type="ARBA" id="ARBA00004651"/>
    </source>
</evidence>
<accession>A0AAW6A8L9</accession>
<comment type="subcellular location">
    <subcellularLocation>
        <location evidence="1">Cell membrane</location>
        <topology evidence="1">Multi-pass membrane protein</topology>
    </subcellularLocation>
</comment>
<feature type="transmembrane region" description="Helical" evidence="9">
    <location>
        <begin position="416"/>
        <end position="436"/>
    </location>
</feature>
<protein>
    <submittedName>
        <fullName evidence="11">PTS galactitol transporter subunit IIC</fullName>
    </submittedName>
</protein>
<feature type="transmembrane region" description="Helical" evidence="9">
    <location>
        <begin position="86"/>
        <end position="113"/>
    </location>
</feature>
<dbReference type="EMBL" id="JAQLSF010000002">
    <property type="protein sequence ID" value="MDB1566052.1"/>
    <property type="molecule type" value="Genomic_DNA"/>
</dbReference>
<keyword evidence="4" id="KW-0762">Sugar transport</keyword>
<evidence type="ECO:0000256" key="2">
    <source>
        <dbReference type="ARBA" id="ARBA00022448"/>
    </source>
</evidence>
<keyword evidence="8 9" id="KW-0472">Membrane</keyword>
<evidence type="ECO:0000256" key="3">
    <source>
        <dbReference type="ARBA" id="ARBA00022475"/>
    </source>
</evidence>
<keyword evidence="5" id="KW-0598">Phosphotransferase system</keyword>
<feature type="transmembrane region" description="Helical" evidence="9">
    <location>
        <begin position="217"/>
        <end position="238"/>
    </location>
</feature>
<evidence type="ECO:0000256" key="4">
    <source>
        <dbReference type="ARBA" id="ARBA00022597"/>
    </source>
</evidence>
<keyword evidence="7 9" id="KW-1133">Transmembrane helix</keyword>
<evidence type="ECO:0000256" key="9">
    <source>
        <dbReference type="SAM" id="Phobius"/>
    </source>
</evidence>
<dbReference type="PROSITE" id="PS51104">
    <property type="entry name" value="PTS_EIIC_TYPE_2"/>
    <property type="match status" value="1"/>
</dbReference>
<dbReference type="InterPro" id="IPR004703">
    <property type="entry name" value="PTS_sugar-sp_permease"/>
</dbReference>
<name>A0AAW6A8L9_LACPA</name>
<feature type="transmembrane region" description="Helical" evidence="9">
    <location>
        <begin position="144"/>
        <end position="162"/>
    </location>
</feature>
<evidence type="ECO:0000313" key="11">
    <source>
        <dbReference type="EMBL" id="MDB1566052.1"/>
    </source>
</evidence>
<evidence type="ECO:0000256" key="7">
    <source>
        <dbReference type="ARBA" id="ARBA00022989"/>
    </source>
</evidence>
<dbReference type="Pfam" id="PF03611">
    <property type="entry name" value="EIIC-GAT"/>
    <property type="match status" value="1"/>
</dbReference>
<dbReference type="GO" id="GO:0005886">
    <property type="term" value="C:plasma membrane"/>
    <property type="evidence" value="ECO:0007669"/>
    <property type="project" value="UniProtKB-SubCell"/>
</dbReference>
<evidence type="ECO:0000256" key="8">
    <source>
        <dbReference type="ARBA" id="ARBA00023136"/>
    </source>
</evidence>
<dbReference type="AlphaFoldDB" id="A0AAW6A8L9"/>
<feature type="domain" description="PTS EIIC type-2" evidence="10">
    <location>
        <begin position="7"/>
        <end position="434"/>
    </location>
</feature>
<feature type="transmembrane region" description="Helical" evidence="9">
    <location>
        <begin position="6"/>
        <end position="30"/>
    </location>
</feature>
<dbReference type="RefSeq" id="WP_045600419.1">
    <property type="nucleotide sequence ID" value="NZ_CP104304.1"/>
</dbReference>
<dbReference type="PIRSF" id="PIRSF006304">
    <property type="entry name" value="GatC"/>
    <property type="match status" value="1"/>
</dbReference>
<feature type="transmembrane region" description="Helical" evidence="9">
    <location>
        <begin position="354"/>
        <end position="372"/>
    </location>
</feature>
<evidence type="ECO:0000256" key="5">
    <source>
        <dbReference type="ARBA" id="ARBA00022683"/>
    </source>
</evidence>